<feature type="chain" id="PRO_5030646616" evidence="6">
    <location>
        <begin position="23"/>
        <end position="422"/>
    </location>
</feature>
<reference evidence="7 8" key="1">
    <citation type="submission" date="2020-04" db="EMBL/GenBank/DDBJ databases">
        <authorList>
            <person name="Doyle D.A."/>
        </authorList>
    </citation>
    <scope>NUCLEOTIDE SEQUENCE [LARGE SCALE GENOMIC DNA]</scope>
    <source>
        <strain evidence="7 8">P21</strain>
    </source>
</reference>
<evidence type="ECO:0000313" key="7">
    <source>
        <dbReference type="EMBL" id="NMM61587.1"/>
    </source>
</evidence>
<keyword evidence="1" id="KW-1003">Cell membrane</keyword>
<proteinExistence type="predicted"/>
<evidence type="ECO:0000256" key="3">
    <source>
        <dbReference type="ARBA" id="ARBA00023136"/>
    </source>
</evidence>
<reference evidence="7 8" key="2">
    <citation type="submission" date="2020-06" db="EMBL/GenBank/DDBJ databases">
        <title>Complete Genome Sequence of Clostridium muelleri sp. nov. P21T, an Acid-Alcohol Producing Acetogen Isolated from Old Hay.</title>
        <authorList>
            <person name="Duncan K.E."/>
            <person name="Tanner R.S."/>
        </authorList>
    </citation>
    <scope>NUCLEOTIDE SEQUENCE [LARGE SCALE GENOMIC DNA]</scope>
    <source>
        <strain evidence="7 8">P21</strain>
    </source>
</reference>
<dbReference type="InterPro" id="IPR006059">
    <property type="entry name" value="SBP"/>
</dbReference>
<dbReference type="PROSITE" id="PS51257">
    <property type="entry name" value="PROKAR_LIPOPROTEIN"/>
    <property type="match status" value="1"/>
</dbReference>
<keyword evidence="5" id="KW-0449">Lipoprotein</keyword>
<comment type="caution">
    <text evidence="7">The sequence shown here is derived from an EMBL/GenBank/DDBJ whole genome shotgun (WGS) entry which is preliminary data.</text>
</comment>
<evidence type="ECO:0000313" key="8">
    <source>
        <dbReference type="Proteomes" id="UP000537131"/>
    </source>
</evidence>
<keyword evidence="8" id="KW-1185">Reference proteome</keyword>
<feature type="signal peptide" evidence="6">
    <location>
        <begin position="1"/>
        <end position="22"/>
    </location>
</feature>
<dbReference type="Pfam" id="PF13416">
    <property type="entry name" value="SBP_bac_8"/>
    <property type="match status" value="1"/>
</dbReference>
<evidence type="ECO:0000256" key="4">
    <source>
        <dbReference type="ARBA" id="ARBA00023139"/>
    </source>
</evidence>
<dbReference type="SUPFAM" id="SSF53850">
    <property type="entry name" value="Periplasmic binding protein-like II"/>
    <property type="match status" value="1"/>
</dbReference>
<dbReference type="Gene3D" id="3.40.190.10">
    <property type="entry name" value="Periplasmic binding protein-like II"/>
    <property type="match status" value="1"/>
</dbReference>
<keyword evidence="2 6" id="KW-0732">Signal</keyword>
<dbReference type="Proteomes" id="UP000537131">
    <property type="component" value="Unassembled WGS sequence"/>
</dbReference>
<dbReference type="EMBL" id="JABBNI010000006">
    <property type="protein sequence ID" value="NMM61587.1"/>
    <property type="molecule type" value="Genomic_DNA"/>
</dbReference>
<dbReference type="AlphaFoldDB" id="A0A7Y0EEF5"/>
<dbReference type="PANTHER" id="PTHR43649:SF33">
    <property type="entry name" value="POLYGALACTURONAN_RHAMNOGALACTURONAN-BINDING PROTEIN YTCQ"/>
    <property type="match status" value="1"/>
</dbReference>
<dbReference type="RefSeq" id="WP_169296196.1">
    <property type="nucleotide sequence ID" value="NZ_JABBNI010000006.1"/>
</dbReference>
<evidence type="ECO:0000256" key="5">
    <source>
        <dbReference type="ARBA" id="ARBA00023288"/>
    </source>
</evidence>
<dbReference type="PANTHER" id="PTHR43649">
    <property type="entry name" value="ARABINOSE-BINDING PROTEIN-RELATED"/>
    <property type="match status" value="1"/>
</dbReference>
<evidence type="ECO:0000256" key="1">
    <source>
        <dbReference type="ARBA" id="ARBA00022475"/>
    </source>
</evidence>
<name>A0A7Y0EEF5_9CLOT</name>
<protein>
    <submittedName>
        <fullName evidence="7">Carbohydrate ABC transporter substrate-binding protein</fullName>
    </submittedName>
</protein>
<gene>
    <name evidence="7" type="ORF">HBE96_02525</name>
</gene>
<evidence type="ECO:0000256" key="6">
    <source>
        <dbReference type="SAM" id="SignalP"/>
    </source>
</evidence>
<sequence length="422" mass="47921">MKKGIKVLTMAVLLTMITSAISCKRNNYVSKNTDELQGKVTILTDKNHEQSLKMAVQSFQKLHKKVNIDLKVDDNSYGKFEESVKNKDKTIDIITIDDSYTQYYLNKLPGAFLDVSDDMGNYKNKVSKGKVGNLTQKSKVYGFPWSTSPKVILYRKDILDSEGINMNDTKTWDDYIEVGKKVIQDKGKKVIGNVENENSDIYLLLANQLGKSYFNEEGKPSFNDKEWISVVDMVKKMYSQGTVCDYNTKEELINAAKSEEIVSFIASPSDISYFVNNVPDQKGKWSVMKLPSFEPGGNRDTSLGGCNLMISKMSTNVKLSKEFINFTISDKEVDLDSMLKCGSFPVVNDIYNLEKFNKFEDYFNATVWDLLGNVENGAYAVTYTPYFFNIRYDVKNALAQPNLVNKDTKTVLDSIQKYVEKK</sequence>
<keyword evidence="4" id="KW-0564">Palmitate</keyword>
<organism evidence="7 8">
    <name type="scientific">Clostridium muellerianum</name>
    <dbReference type="NCBI Taxonomy" id="2716538"/>
    <lineage>
        <taxon>Bacteria</taxon>
        <taxon>Bacillati</taxon>
        <taxon>Bacillota</taxon>
        <taxon>Clostridia</taxon>
        <taxon>Eubacteriales</taxon>
        <taxon>Clostridiaceae</taxon>
        <taxon>Clostridium</taxon>
    </lineage>
</organism>
<evidence type="ECO:0000256" key="2">
    <source>
        <dbReference type="ARBA" id="ARBA00022729"/>
    </source>
</evidence>
<keyword evidence="3" id="KW-0472">Membrane</keyword>
<accession>A0A7Y0EEF5</accession>
<dbReference type="InterPro" id="IPR050490">
    <property type="entry name" value="Bact_solute-bd_prot1"/>
</dbReference>